<accession>A0ABN9KRA6</accession>
<proteinExistence type="predicted"/>
<dbReference type="EMBL" id="CAUEEQ010001570">
    <property type="protein sequence ID" value="CAJ0920251.1"/>
    <property type="molecule type" value="Genomic_DNA"/>
</dbReference>
<keyword evidence="4" id="KW-1185">Reference proteome</keyword>
<dbReference type="InterPro" id="IPR003599">
    <property type="entry name" value="Ig_sub"/>
</dbReference>
<dbReference type="Gene3D" id="2.60.40.10">
    <property type="entry name" value="Immunoglobulins"/>
    <property type="match status" value="1"/>
</dbReference>
<dbReference type="SUPFAM" id="SSF48726">
    <property type="entry name" value="Immunoglobulin"/>
    <property type="match status" value="1"/>
</dbReference>
<feature type="domain" description="Immunoglobulin V-set" evidence="1">
    <location>
        <begin position="118"/>
        <end position="197"/>
    </location>
</feature>
<gene>
    <name evidence="3" type="ORF">RIMI_LOCUS1220756</name>
</gene>
<dbReference type="Gene3D" id="3.30.420.10">
    <property type="entry name" value="Ribonuclease H-like superfamily/Ribonuclease H"/>
    <property type="match status" value="1"/>
</dbReference>
<evidence type="ECO:0008006" key="5">
    <source>
        <dbReference type="Google" id="ProtNLM"/>
    </source>
</evidence>
<dbReference type="Pfam" id="PF07686">
    <property type="entry name" value="V-set"/>
    <property type="match status" value="1"/>
</dbReference>
<evidence type="ECO:0000259" key="1">
    <source>
        <dbReference type="SMART" id="SM00406"/>
    </source>
</evidence>
<dbReference type="PANTHER" id="PTHR23267">
    <property type="entry name" value="IMMUNOGLOBULIN LIGHT CHAIN"/>
    <property type="match status" value="1"/>
</dbReference>
<feature type="non-terminal residue" evidence="3">
    <location>
        <position position="216"/>
    </location>
</feature>
<dbReference type="Proteomes" id="UP001176940">
    <property type="component" value="Unassembled WGS sequence"/>
</dbReference>
<evidence type="ECO:0000313" key="4">
    <source>
        <dbReference type="Proteomes" id="UP001176940"/>
    </source>
</evidence>
<protein>
    <recommendedName>
        <fullName evidence="5">Ig-like domain-containing protein</fullName>
    </recommendedName>
</protein>
<dbReference type="InterPro" id="IPR050150">
    <property type="entry name" value="IgV_Light_Chain"/>
</dbReference>
<evidence type="ECO:0000259" key="2">
    <source>
        <dbReference type="SMART" id="SM00409"/>
    </source>
</evidence>
<comment type="caution">
    <text evidence="3">The sequence shown here is derived from an EMBL/GenBank/DDBJ whole genome shotgun (WGS) entry which is preliminary data.</text>
</comment>
<sequence>MNGAMYREILSANLLPSARALKMKHGWVFQHDNDPKHTTRATKERLCKKHMKVLEWPSQSLDLNPIENLLRELKIRVAQNWRLRVKPFLPVKLKAGMSQAQHSVTLEPSVITASPGLNVRLSCTLGGGLTVSGNWVMFIQQKIGNKPTFILNYLTPSNNRRGDGVPARFVGSASGNVGYLDINGVHPEDDAVYYCATWTGSQYHSDAKFGIFFHHL</sequence>
<name>A0ABN9KRA6_9NEOB</name>
<feature type="domain" description="Immunoglobulin" evidence="2">
    <location>
        <begin position="108"/>
        <end position="212"/>
    </location>
</feature>
<dbReference type="InterPro" id="IPR036179">
    <property type="entry name" value="Ig-like_dom_sf"/>
</dbReference>
<dbReference type="SMART" id="SM00409">
    <property type="entry name" value="IG"/>
    <property type="match status" value="1"/>
</dbReference>
<evidence type="ECO:0000313" key="3">
    <source>
        <dbReference type="EMBL" id="CAJ0920251.1"/>
    </source>
</evidence>
<reference evidence="3" key="1">
    <citation type="submission" date="2023-07" db="EMBL/GenBank/DDBJ databases">
        <authorList>
            <person name="Stuckert A."/>
        </authorList>
    </citation>
    <scope>NUCLEOTIDE SEQUENCE</scope>
</reference>
<dbReference type="SMART" id="SM00406">
    <property type="entry name" value="IGv"/>
    <property type="match status" value="1"/>
</dbReference>
<dbReference type="InterPro" id="IPR036397">
    <property type="entry name" value="RNaseH_sf"/>
</dbReference>
<organism evidence="3 4">
    <name type="scientific">Ranitomeya imitator</name>
    <name type="common">mimic poison frog</name>
    <dbReference type="NCBI Taxonomy" id="111125"/>
    <lineage>
        <taxon>Eukaryota</taxon>
        <taxon>Metazoa</taxon>
        <taxon>Chordata</taxon>
        <taxon>Craniata</taxon>
        <taxon>Vertebrata</taxon>
        <taxon>Euteleostomi</taxon>
        <taxon>Amphibia</taxon>
        <taxon>Batrachia</taxon>
        <taxon>Anura</taxon>
        <taxon>Neobatrachia</taxon>
        <taxon>Hyloidea</taxon>
        <taxon>Dendrobatidae</taxon>
        <taxon>Dendrobatinae</taxon>
        <taxon>Ranitomeya</taxon>
    </lineage>
</organism>
<dbReference type="InterPro" id="IPR013106">
    <property type="entry name" value="Ig_V-set"/>
</dbReference>
<dbReference type="InterPro" id="IPR013783">
    <property type="entry name" value="Ig-like_fold"/>
</dbReference>